<dbReference type="Proteomes" id="UP001320972">
    <property type="component" value="Unassembled WGS sequence"/>
</dbReference>
<keyword evidence="3" id="KW-1185">Reference proteome</keyword>
<comment type="caution">
    <text evidence="2">The sequence shown here is derived from an EMBL/GenBank/DDBJ whole genome shotgun (WGS) entry which is preliminary data.</text>
</comment>
<dbReference type="SUPFAM" id="SSF46785">
    <property type="entry name" value="Winged helix' DNA-binding domain"/>
    <property type="match status" value="1"/>
</dbReference>
<evidence type="ECO:0000313" key="3">
    <source>
        <dbReference type="Proteomes" id="UP001320972"/>
    </source>
</evidence>
<accession>A0ABT2QKV9</accession>
<organism evidence="2 3">
    <name type="scientific">Natronoglomus mannanivorans</name>
    <dbReference type="NCBI Taxonomy" id="2979990"/>
    <lineage>
        <taxon>Archaea</taxon>
        <taxon>Methanobacteriati</taxon>
        <taxon>Methanobacteriota</taxon>
        <taxon>Stenosarchaea group</taxon>
        <taxon>Halobacteria</taxon>
        <taxon>Halobacteriales</taxon>
        <taxon>Natrialbaceae</taxon>
        <taxon>Natronoglomus</taxon>
    </lineage>
</organism>
<name>A0ABT2QKV9_9EURY</name>
<dbReference type="Pfam" id="PF09339">
    <property type="entry name" value="HTH_IclR"/>
    <property type="match status" value="1"/>
</dbReference>
<protein>
    <submittedName>
        <fullName evidence="2">Helix-turn-helix domain-containing protein</fullName>
    </submittedName>
</protein>
<dbReference type="InterPro" id="IPR005471">
    <property type="entry name" value="Tscrpt_reg_IclR_N"/>
</dbReference>
<dbReference type="Gene3D" id="1.10.10.10">
    <property type="entry name" value="Winged helix-like DNA-binding domain superfamily/Winged helix DNA-binding domain"/>
    <property type="match status" value="1"/>
</dbReference>
<dbReference type="InterPro" id="IPR036388">
    <property type="entry name" value="WH-like_DNA-bd_sf"/>
</dbReference>
<feature type="domain" description="HTH iclR-type" evidence="1">
    <location>
        <begin position="24"/>
        <end position="61"/>
    </location>
</feature>
<dbReference type="InterPro" id="IPR036390">
    <property type="entry name" value="WH_DNA-bd_sf"/>
</dbReference>
<dbReference type="RefSeq" id="WP_425494429.1">
    <property type="nucleotide sequence ID" value="NZ_JAOPKB010000019.1"/>
</dbReference>
<dbReference type="EMBL" id="JAOPKB010000019">
    <property type="protein sequence ID" value="MCU4975496.1"/>
    <property type="molecule type" value="Genomic_DNA"/>
</dbReference>
<reference evidence="2 3" key="1">
    <citation type="submission" date="2022-09" db="EMBL/GenBank/DDBJ databases">
        <title>Enrichment on poylsaccharides allowed isolation of novel metabolic and taxonomic groups of Haloarchaea.</title>
        <authorList>
            <person name="Sorokin D.Y."/>
            <person name="Elcheninov A.G."/>
            <person name="Khizhniak T.V."/>
            <person name="Kolganova T.V."/>
            <person name="Kublanov I.V."/>
        </authorList>
    </citation>
    <scope>NUCLEOTIDE SEQUENCE [LARGE SCALE GENOMIC DNA]</scope>
    <source>
        <strain evidence="2 3">AArc-m2/3/4</strain>
    </source>
</reference>
<evidence type="ECO:0000313" key="2">
    <source>
        <dbReference type="EMBL" id="MCU4975496.1"/>
    </source>
</evidence>
<sequence>MTDVGPRLKDGKTSENSVKTTTTTFTIVEALKELGSCGVTELVNHVKLLKSTVHNYLSTLE</sequence>
<evidence type="ECO:0000259" key="1">
    <source>
        <dbReference type="Pfam" id="PF09339"/>
    </source>
</evidence>
<gene>
    <name evidence="2" type="ORF">OB955_22670</name>
</gene>
<proteinExistence type="predicted"/>